<organism evidence="2 3">
    <name type="scientific">Agrocybe pediades</name>
    <dbReference type="NCBI Taxonomy" id="84607"/>
    <lineage>
        <taxon>Eukaryota</taxon>
        <taxon>Fungi</taxon>
        <taxon>Dikarya</taxon>
        <taxon>Basidiomycota</taxon>
        <taxon>Agaricomycotina</taxon>
        <taxon>Agaricomycetes</taxon>
        <taxon>Agaricomycetidae</taxon>
        <taxon>Agaricales</taxon>
        <taxon>Agaricineae</taxon>
        <taxon>Strophariaceae</taxon>
        <taxon>Agrocybe</taxon>
    </lineage>
</organism>
<gene>
    <name evidence="2" type="ORF">D9613_012993</name>
</gene>
<keyword evidence="3" id="KW-1185">Reference proteome</keyword>
<dbReference type="InterPro" id="IPR008991">
    <property type="entry name" value="Translation_prot_SH3-like_sf"/>
</dbReference>
<reference evidence="2 3" key="1">
    <citation type="submission" date="2019-12" db="EMBL/GenBank/DDBJ databases">
        <authorList>
            <person name="Floudas D."/>
            <person name="Bentzer J."/>
            <person name="Ahren D."/>
            <person name="Johansson T."/>
            <person name="Persson P."/>
            <person name="Tunlid A."/>
        </authorList>
    </citation>
    <scope>NUCLEOTIDE SEQUENCE [LARGE SCALE GENOMIC DNA]</scope>
    <source>
        <strain evidence="2 3">CBS 102.39</strain>
    </source>
</reference>
<sequence length="385" mass="43515">MSIAGELQNLIGMVLECEEDSLNVHFESLDIDYSVMRYEVRKYFRVGDRVIIDDAGAGERKGWIIGCEETSVCVFDPKTKEELPYSWHQLRFDDTIDSYRLRNLSRSSSFQLQERHAMRENPNRRFEKKAVLVTGDHYKGIRGIITDTTIDGYAFVSLALFNHPRKEKIKLSDLQLIVPGKDREYLVPIVSQPNTFISTLPKSPPLISLDSSSTPSSSQTPMPTTPRAGNLSEAWNPAASTPLWSLSPGVTHSSSVTQAVSVRSALELPTWLSNPIFNIARVKLCLRNDRTRLFEMCTVSNDIVTVRDGRQTLDYPLADLDFIRPEGRTDPVVSFAQGELFGKNFRVKEFGPVETLVYIFGQRQSRKNTYAVPTMTLAVVYPPLR</sequence>
<feature type="region of interest" description="Disordered" evidence="1">
    <location>
        <begin position="207"/>
        <end position="232"/>
    </location>
</feature>
<evidence type="ECO:0000256" key="1">
    <source>
        <dbReference type="SAM" id="MobiDB-lite"/>
    </source>
</evidence>
<dbReference type="Proteomes" id="UP000521872">
    <property type="component" value="Unassembled WGS sequence"/>
</dbReference>
<evidence type="ECO:0000313" key="2">
    <source>
        <dbReference type="EMBL" id="KAF4621558.1"/>
    </source>
</evidence>
<dbReference type="EMBL" id="JAACJL010000007">
    <property type="protein sequence ID" value="KAF4621558.1"/>
    <property type="molecule type" value="Genomic_DNA"/>
</dbReference>
<proteinExistence type="predicted"/>
<comment type="caution">
    <text evidence="2">The sequence shown here is derived from an EMBL/GenBank/DDBJ whole genome shotgun (WGS) entry which is preliminary data.</text>
</comment>
<protein>
    <submittedName>
        <fullName evidence="2">Uncharacterized protein</fullName>
    </submittedName>
</protein>
<evidence type="ECO:0000313" key="3">
    <source>
        <dbReference type="Proteomes" id="UP000521872"/>
    </source>
</evidence>
<name>A0A8H4R356_9AGAR</name>
<feature type="compositionally biased region" description="Low complexity" evidence="1">
    <location>
        <begin position="207"/>
        <end position="226"/>
    </location>
</feature>
<accession>A0A8H4R356</accession>
<dbReference type="SUPFAM" id="SSF50104">
    <property type="entry name" value="Translation proteins SH3-like domain"/>
    <property type="match status" value="1"/>
</dbReference>
<dbReference type="AlphaFoldDB" id="A0A8H4R356"/>